<feature type="transmembrane region" description="Helical" evidence="8">
    <location>
        <begin position="272"/>
        <end position="292"/>
    </location>
</feature>
<evidence type="ECO:0000256" key="5">
    <source>
        <dbReference type="ARBA" id="ARBA00022989"/>
    </source>
</evidence>
<keyword evidence="4 8" id="KW-0812">Transmembrane</keyword>
<feature type="transmembrane region" description="Helical" evidence="8">
    <location>
        <begin position="304"/>
        <end position="323"/>
    </location>
</feature>
<keyword evidence="5 8" id="KW-1133">Transmembrane helix</keyword>
<dbReference type="Pfam" id="PF03601">
    <property type="entry name" value="Cons_hypoth698"/>
    <property type="match status" value="1"/>
</dbReference>
<keyword evidence="10" id="KW-1185">Reference proteome</keyword>
<dbReference type="Proteomes" id="UP000520156">
    <property type="component" value="Unassembled WGS sequence"/>
</dbReference>
<dbReference type="PANTHER" id="PTHR30106">
    <property type="entry name" value="INNER MEMBRANE PROTEIN YEIH-RELATED"/>
    <property type="match status" value="1"/>
</dbReference>
<evidence type="ECO:0000313" key="10">
    <source>
        <dbReference type="Proteomes" id="UP000520156"/>
    </source>
</evidence>
<reference evidence="9 10" key="1">
    <citation type="submission" date="2020-08" db="EMBL/GenBank/DDBJ databases">
        <title>The genome sequence of Novosphingobium flavum 4Y4.</title>
        <authorList>
            <person name="Liu Y."/>
        </authorList>
    </citation>
    <scope>NUCLEOTIDE SEQUENCE [LARGE SCALE GENOMIC DNA]</scope>
    <source>
        <strain evidence="9 10">4Y4</strain>
    </source>
</reference>
<evidence type="ECO:0000256" key="4">
    <source>
        <dbReference type="ARBA" id="ARBA00022692"/>
    </source>
</evidence>
<evidence type="ECO:0000256" key="2">
    <source>
        <dbReference type="ARBA" id="ARBA00007977"/>
    </source>
</evidence>
<evidence type="ECO:0000256" key="7">
    <source>
        <dbReference type="SAM" id="MobiDB-lite"/>
    </source>
</evidence>
<feature type="transmembrane region" description="Helical" evidence="8">
    <location>
        <begin position="362"/>
        <end position="386"/>
    </location>
</feature>
<dbReference type="PANTHER" id="PTHR30106:SF2">
    <property type="entry name" value="UPF0324 INNER MEMBRANE PROTEIN YEIH"/>
    <property type="match status" value="1"/>
</dbReference>
<gene>
    <name evidence="9" type="ORF">H7F49_05865</name>
</gene>
<name>A0A7X1F6C1_9SPHN</name>
<evidence type="ECO:0000256" key="3">
    <source>
        <dbReference type="ARBA" id="ARBA00022475"/>
    </source>
</evidence>
<comment type="similarity">
    <text evidence="2">Belongs to the UPF0324 family.</text>
</comment>
<feature type="transmembrane region" description="Helical" evidence="8">
    <location>
        <begin position="121"/>
        <end position="140"/>
    </location>
</feature>
<accession>A0A7X1F6C1</accession>
<keyword evidence="6 8" id="KW-0472">Membrane</keyword>
<evidence type="ECO:0000256" key="1">
    <source>
        <dbReference type="ARBA" id="ARBA00004651"/>
    </source>
</evidence>
<feature type="transmembrane region" description="Helical" evidence="8">
    <location>
        <begin position="88"/>
        <end position="105"/>
    </location>
</feature>
<dbReference type="EMBL" id="JACLAU010000005">
    <property type="protein sequence ID" value="MBC2651222.1"/>
    <property type="molecule type" value="Genomic_DNA"/>
</dbReference>
<comment type="subcellular location">
    <subcellularLocation>
        <location evidence="1">Cell membrane</location>
        <topology evidence="1">Multi-pass membrane protein</topology>
    </subcellularLocation>
</comment>
<organism evidence="9 10">
    <name type="scientific">Novosphingobium aerophilum</name>
    <dbReference type="NCBI Taxonomy" id="2839843"/>
    <lineage>
        <taxon>Bacteria</taxon>
        <taxon>Pseudomonadati</taxon>
        <taxon>Pseudomonadota</taxon>
        <taxon>Alphaproteobacteria</taxon>
        <taxon>Sphingomonadales</taxon>
        <taxon>Sphingomonadaceae</taxon>
        <taxon>Novosphingobium</taxon>
    </lineage>
</organism>
<sequence>MTPWDIHRGHTPRTGIAEKGSGRAVTRHEIDWESLPSAADLFGELHLADQAPPPADAPAKPKESILPGLTICGIAAGAAAWLSEHYHFPIILLGLLIGLSMSFVAREPRSHRGLDFASRTCLRLGVVLLGFQVTFTQIGSLGPEPFAGLVGVMALTFFAGVIAARLAGQSSYTGILAGGATAICGASAAMALYGIIGRERLAQTQFAITLVGVSLASAVAMSLYPILAGYLQLSHQQAGFLIGASIHDVAQAIGGGYAFSEQAGSYATIVKLSRVALLAPVVVITGLAIGEPDSGAQRTLWRRLALPWFITAFFAVVLVNSLVPVPPVLGTNALALSKGLLLIAVIATAMRSRLDLLMETGLRPAIPVLAATVVSFIASLGVALLLL</sequence>
<dbReference type="InterPro" id="IPR018383">
    <property type="entry name" value="UPF0324_pro"/>
</dbReference>
<dbReference type="GO" id="GO:0005886">
    <property type="term" value="C:plasma membrane"/>
    <property type="evidence" value="ECO:0007669"/>
    <property type="project" value="UniProtKB-SubCell"/>
</dbReference>
<feature type="transmembrane region" description="Helical" evidence="8">
    <location>
        <begin position="208"/>
        <end position="231"/>
    </location>
</feature>
<feature type="transmembrane region" description="Helical" evidence="8">
    <location>
        <begin position="174"/>
        <end position="196"/>
    </location>
</feature>
<feature type="transmembrane region" description="Helical" evidence="8">
    <location>
        <begin position="65"/>
        <end position="82"/>
    </location>
</feature>
<protein>
    <submittedName>
        <fullName evidence="9">Putative sulfate exporter family transporter</fullName>
    </submittedName>
</protein>
<evidence type="ECO:0000256" key="6">
    <source>
        <dbReference type="ARBA" id="ARBA00023136"/>
    </source>
</evidence>
<evidence type="ECO:0000313" key="9">
    <source>
        <dbReference type="EMBL" id="MBC2651222.1"/>
    </source>
</evidence>
<feature type="region of interest" description="Disordered" evidence="7">
    <location>
        <begin position="1"/>
        <end position="24"/>
    </location>
</feature>
<feature type="transmembrane region" description="Helical" evidence="8">
    <location>
        <begin position="146"/>
        <end position="167"/>
    </location>
</feature>
<proteinExistence type="inferred from homology"/>
<feature type="transmembrane region" description="Helical" evidence="8">
    <location>
        <begin position="329"/>
        <end position="350"/>
    </location>
</feature>
<keyword evidence="3" id="KW-1003">Cell membrane</keyword>
<dbReference type="AlphaFoldDB" id="A0A7X1F6C1"/>
<comment type="caution">
    <text evidence="9">The sequence shown here is derived from an EMBL/GenBank/DDBJ whole genome shotgun (WGS) entry which is preliminary data.</text>
</comment>
<evidence type="ECO:0000256" key="8">
    <source>
        <dbReference type="SAM" id="Phobius"/>
    </source>
</evidence>